<comment type="caution">
    <text evidence="1">The sequence shown here is derived from an EMBL/GenBank/DDBJ whole genome shotgun (WGS) entry which is preliminary data.</text>
</comment>
<keyword evidence="2" id="KW-1185">Reference proteome</keyword>
<gene>
    <name evidence="1" type="ORF">BpHYR1_054624</name>
</gene>
<dbReference type="EMBL" id="REGN01004715">
    <property type="protein sequence ID" value="RNA16399.1"/>
    <property type="molecule type" value="Genomic_DNA"/>
</dbReference>
<proteinExistence type="predicted"/>
<accession>A0A3M7QYV0</accession>
<dbReference type="Proteomes" id="UP000276133">
    <property type="component" value="Unassembled WGS sequence"/>
</dbReference>
<protein>
    <submittedName>
        <fullName evidence="1">Uncharacterized protein</fullName>
    </submittedName>
</protein>
<evidence type="ECO:0000313" key="1">
    <source>
        <dbReference type="EMBL" id="RNA16399.1"/>
    </source>
</evidence>
<name>A0A3M7QYV0_BRAPC</name>
<sequence>MTLNDIFILIKIYDDETKFILICQQVVSLIQYRREEQKRYKGVEFFLTNGSRVNNKELYTQTSVFSIYNEF</sequence>
<evidence type="ECO:0000313" key="2">
    <source>
        <dbReference type="Proteomes" id="UP000276133"/>
    </source>
</evidence>
<reference evidence="1 2" key="1">
    <citation type="journal article" date="2018" name="Sci. Rep.">
        <title>Genomic signatures of local adaptation to the degree of environmental predictability in rotifers.</title>
        <authorList>
            <person name="Franch-Gras L."/>
            <person name="Hahn C."/>
            <person name="Garcia-Roger E.M."/>
            <person name="Carmona M.J."/>
            <person name="Serra M."/>
            <person name="Gomez A."/>
        </authorList>
    </citation>
    <scope>NUCLEOTIDE SEQUENCE [LARGE SCALE GENOMIC DNA]</scope>
    <source>
        <strain evidence="1">HYR1</strain>
    </source>
</reference>
<organism evidence="1 2">
    <name type="scientific">Brachionus plicatilis</name>
    <name type="common">Marine rotifer</name>
    <name type="synonym">Brachionus muelleri</name>
    <dbReference type="NCBI Taxonomy" id="10195"/>
    <lineage>
        <taxon>Eukaryota</taxon>
        <taxon>Metazoa</taxon>
        <taxon>Spiralia</taxon>
        <taxon>Gnathifera</taxon>
        <taxon>Rotifera</taxon>
        <taxon>Eurotatoria</taxon>
        <taxon>Monogononta</taxon>
        <taxon>Pseudotrocha</taxon>
        <taxon>Ploima</taxon>
        <taxon>Brachionidae</taxon>
        <taxon>Brachionus</taxon>
    </lineage>
</organism>
<dbReference type="AlphaFoldDB" id="A0A3M7QYV0"/>